<dbReference type="AlphaFoldDB" id="A0A6L8V981"/>
<name>A0A6L8V981_9BACL</name>
<reference evidence="2 3" key="1">
    <citation type="submission" date="2019-12" db="EMBL/GenBank/DDBJ databases">
        <title>Paenibacillus sp. nov. sp. isolated from soil.</title>
        <authorList>
            <person name="Kim J."/>
            <person name="Jeong S.E."/>
            <person name="Jung H.S."/>
            <person name="Jeon C.O."/>
        </authorList>
    </citation>
    <scope>NUCLEOTIDE SEQUENCE [LARGE SCALE GENOMIC DNA]</scope>
    <source>
        <strain evidence="2 3">5J-6</strain>
    </source>
</reference>
<proteinExistence type="predicted"/>
<evidence type="ECO:0000313" key="2">
    <source>
        <dbReference type="EMBL" id="MZQ86784.1"/>
    </source>
</evidence>
<feature type="transmembrane region" description="Helical" evidence="1">
    <location>
        <begin position="31"/>
        <end position="50"/>
    </location>
</feature>
<sequence>MSSFFAVLALAAGTFWLEAPGLIRRKHKRELLIFIIFLLMATALYGAMTLKVNLPNPFYILKLLFQWLD</sequence>
<comment type="caution">
    <text evidence="2">The sequence shown here is derived from an EMBL/GenBank/DDBJ whole genome shotgun (WGS) entry which is preliminary data.</text>
</comment>
<dbReference type="RefSeq" id="WP_161411216.1">
    <property type="nucleotide sequence ID" value="NZ_WTUZ01000040.1"/>
</dbReference>
<organism evidence="2 3">
    <name type="scientific">Paenibacillus silvestris</name>
    <dbReference type="NCBI Taxonomy" id="2606219"/>
    <lineage>
        <taxon>Bacteria</taxon>
        <taxon>Bacillati</taxon>
        <taxon>Bacillota</taxon>
        <taxon>Bacilli</taxon>
        <taxon>Bacillales</taxon>
        <taxon>Paenibacillaceae</taxon>
        <taxon>Paenibacillus</taxon>
    </lineage>
</organism>
<accession>A0A6L8V981</accession>
<keyword evidence="1" id="KW-0812">Transmembrane</keyword>
<dbReference type="Proteomes" id="UP000481087">
    <property type="component" value="Unassembled WGS sequence"/>
</dbReference>
<keyword evidence="1" id="KW-1133">Transmembrane helix</keyword>
<gene>
    <name evidence="2" type="ORF">GQF01_32220</name>
</gene>
<protein>
    <submittedName>
        <fullName evidence="2">Uncharacterized protein</fullName>
    </submittedName>
</protein>
<dbReference type="EMBL" id="WTUZ01000040">
    <property type="protein sequence ID" value="MZQ86784.1"/>
    <property type="molecule type" value="Genomic_DNA"/>
</dbReference>
<keyword evidence="3" id="KW-1185">Reference proteome</keyword>
<evidence type="ECO:0000256" key="1">
    <source>
        <dbReference type="SAM" id="Phobius"/>
    </source>
</evidence>
<evidence type="ECO:0000313" key="3">
    <source>
        <dbReference type="Proteomes" id="UP000481087"/>
    </source>
</evidence>
<keyword evidence="1" id="KW-0472">Membrane</keyword>